<reference evidence="1 2" key="1">
    <citation type="submission" date="2019-02" db="EMBL/GenBank/DDBJ databases">
        <title>Deep-cultivation of Planctomycetes and their phenomic and genomic characterization uncovers novel biology.</title>
        <authorList>
            <person name="Wiegand S."/>
            <person name="Jogler M."/>
            <person name="Boedeker C."/>
            <person name="Pinto D."/>
            <person name="Vollmers J."/>
            <person name="Rivas-Marin E."/>
            <person name="Kohn T."/>
            <person name="Peeters S.H."/>
            <person name="Heuer A."/>
            <person name="Rast P."/>
            <person name="Oberbeckmann S."/>
            <person name="Bunk B."/>
            <person name="Jeske O."/>
            <person name="Meyerdierks A."/>
            <person name="Storesund J.E."/>
            <person name="Kallscheuer N."/>
            <person name="Luecker S."/>
            <person name="Lage O.M."/>
            <person name="Pohl T."/>
            <person name="Merkel B.J."/>
            <person name="Hornburger P."/>
            <person name="Mueller R.-W."/>
            <person name="Bruemmer F."/>
            <person name="Labrenz M."/>
            <person name="Spormann A.M."/>
            <person name="Op den Camp H."/>
            <person name="Overmann J."/>
            <person name="Amann R."/>
            <person name="Jetten M.S.M."/>
            <person name="Mascher T."/>
            <person name="Medema M.H."/>
            <person name="Devos D.P."/>
            <person name="Kaster A.-K."/>
            <person name="Ovreas L."/>
            <person name="Rohde M."/>
            <person name="Galperin M.Y."/>
            <person name="Jogler C."/>
        </authorList>
    </citation>
    <scope>NUCLEOTIDE SEQUENCE [LARGE SCALE GENOMIC DNA]</scope>
    <source>
        <strain evidence="1 2">Mal52</strain>
    </source>
</reference>
<sequence length="101" mass="11153">MSANKHRFEFNAATDMADVDAALLLALWGAESLHGESNVRIDAQYFLDEGRRLCIIDTSNSAGRDFSRLFHGYLCRELGKDAFTVSRVENADPAPQFAASV</sequence>
<gene>
    <name evidence="1" type="ORF">Mal52_29970</name>
</gene>
<keyword evidence="2" id="KW-1185">Reference proteome</keyword>
<organism evidence="1 2">
    <name type="scientific">Symmachiella dynata</name>
    <dbReference type="NCBI Taxonomy" id="2527995"/>
    <lineage>
        <taxon>Bacteria</taxon>
        <taxon>Pseudomonadati</taxon>
        <taxon>Planctomycetota</taxon>
        <taxon>Planctomycetia</taxon>
        <taxon>Planctomycetales</taxon>
        <taxon>Planctomycetaceae</taxon>
        <taxon>Symmachiella</taxon>
    </lineage>
</organism>
<accession>A0A517ZPV3</accession>
<evidence type="ECO:0000313" key="1">
    <source>
        <dbReference type="EMBL" id="QDU44514.1"/>
    </source>
</evidence>
<dbReference type="KEGG" id="sdyn:Mal52_29970"/>
<dbReference type="EMBL" id="CP036276">
    <property type="protein sequence ID" value="QDU44514.1"/>
    <property type="molecule type" value="Genomic_DNA"/>
</dbReference>
<dbReference type="RefSeq" id="WP_145376862.1">
    <property type="nucleotide sequence ID" value="NZ_CP036276.1"/>
</dbReference>
<evidence type="ECO:0000313" key="2">
    <source>
        <dbReference type="Proteomes" id="UP000319383"/>
    </source>
</evidence>
<proteinExistence type="predicted"/>
<protein>
    <submittedName>
        <fullName evidence="1">Uncharacterized protein</fullName>
    </submittedName>
</protein>
<dbReference type="AlphaFoldDB" id="A0A517ZPV3"/>
<dbReference type="Proteomes" id="UP000319383">
    <property type="component" value="Chromosome"/>
</dbReference>
<name>A0A517ZPV3_9PLAN</name>